<evidence type="ECO:0000256" key="4">
    <source>
        <dbReference type="ARBA" id="ARBA00022786"/>
    </source>
</evidence>
<dbReference type="EMBL" id="QVQW01000066">
    <property type="protein sequence ID" value="RKU41875.1"/>
    <property type="molecule type" value="Genomic_DNA"/>
</dbReference>
<feature type="region of interest" description="Disordered" evidence="6">
    <location>
        <begin position="342"/>
        <end position="385"/>
    </location>
</feature>
<evidence type="ECO:0000256" key="2">
    <source>
        <dbReference type="ARBA" id="ARBA00022553"/>
    </source>
</evidence>
<keyword evidence="3" id="KW-0645">Protease</keyword>
<feature type="compositionally biased region" description="Polar residues" evidence="6">
    <location>
        <begin position="1277"/>
        <end position="1288"/>
    </location>
</feature>
<evidence type="ECO:0000256" key="5">
    <source>
        <dbReference type="ARBA" id="ARBA00022801"/>
    </source>
</evidence>
<dbReference type="STRING" id="177199.A0A420Y1Y9"/>
<dbReference type="SUPFAM" id="SSF54001">
    <property type="entry name" value="Cysteine proteinases"/>
    <property type="match status" value="1"/>
</dbReference>
<keyword evidence="9" id="KW-1185">Reference proteome</keyword>
<evidence type="ECO:0000256" key="6">
    <source>
        <dbReference type="SAM" id="MobiDB-lite"/>
    </source>
</evidence>
<reference evidence="8 9" key="1">
    <citation type="submission" date="2018-08" db="EMBL/GenBank/DDBJ databases">
        <title>Draft genome of the lignicolous fungus Coniochaeta pulveracea.</title>
        <authorList>
            <person name="Borstlap C.J."/>
            <person name="De Witt R.N."/>
            <person name="Botha A."/>
            <person name="Volschenk H."/>
        </authorList>
    </citation>
    <scope>NUCLEOTIDE SEQUENCE [LARGE SCALE GENOMIC DNA]</scope>
    <source>
        <strain evidence="8 9">CAB683</strain>
    </source>
</reference>
<feature type="compositionally biased region" description="Polar residues" evidence="6">
    <location>
        <begin position="207"/>
        <end position="223"/>
    </location>
</feature>
<feature type="compositionally biased region" description="Polar residues" evidence="6">
    <location>
        <begin position="279"/>
        <end position="290"/>
    </location>
</feature>
<dbReference type="PANTHER" id="PTHR46896">
    <property type="entry name" value="SENTRIN-SPECIFIC PROTEASE"/>
    <property type="match status" value="1"/>
</dbReference>
<keyword evidence="2" id="KW-0597">Phosphoprotein</keyword>
<dbReference type="InterPro" id="IPR038765">
    <property type="entry name" value="Papain-like_cys_pep_sf"/>
</dbReference>
<feature type="region of interest" description="Disordered" evidence="6">
    <location>
        <begin position="1102"/>
        <end position="1222"/>
    </location>
</feature>
<evidence type="ECO:0000259" key="7">
    <source>
        <dbReference type="PROSITE" id="PS50600"/>
    </source>
</evidence>
<evidence type="ECO:0000313" key="8">
    <source>
        <dbReference type="EMBL" id="RKU41875.1"/>
    </source>
</evidence>
<dbReference type="Pfam" id="PF25424">
    <property type="entry name" value="PH_35"/>
    <property type="match status" value="1"/>
</dbReference>
<dbReference type="GO" id="GO:0005737">
    <property type="term" value="C:cytoplasm"/>
    <property type="evidence" value="ECO:0007669"/>
    <property type="project" value="TreeGrafter"/>
</dbReference>
<feature type="region of interest" description="Disordered" evidence="6">
    <location>
        <begin position="567"/>
        <end position="632"/>
    </location>
</feature>
<protein>
    <recommendedName>
        <fullName evidence="7">Ubiquitin-like protease family profile domain-containing protein</fullName>
    </recommendedName>
</protein>
<feature type="region of interest" description="Disordered" evidence="6">
    <location>
        <begin position="1000"/>
        <end position="1071"/>
    </location>
</feature>
<feature type="region of interest" description="Disordered" evidence="6">
    <location>
        <begin position="523"/>
        <end position="553"/>
    </location>
</feature>
<dbReference type="GO" id="GO:0016926">
    <property type="term" value="P:protein desumoylation"/>
    <property type="evidence" value="ECO:0007669"/>
    <property type="project" value="TreeGrafter"/>
</dbReference>
<feature type="compositionally biased region" description="Basic and acidic residues" evidence="6">
    <location>
        <begin position="1"/>
        <end position="18"/>
    </location>
</feature>
<dbReference type="GO" id="GO:0006508">
    <property type="term" value="P:proteolysis"/>
    <property type="evidence" value="ECO:0007669"/>
    <property type="project" value="UniProtKB-KW"/>
</dbReference>
<comment type="caution">
    <text evidence="8">The sequence shown here is derived from an EMBL/GenBank/DDBJ whole genome shotgun (WGS) entry which is preliminary data.</text>
</comment>
<feature type="region of interest" description="Disordered" evidence="6">
    <location>
        <begin position="1"/>
        <end position="23"/>
    </location>
</feature>
<name>A0A420Y1Y9_9PEZI</name>
<feature type="compositionally biased region" description="Polar residues" evidence="6">
    <location>
        <begin position="342"/>
        <end position="353"/>
    </location>
</feature>
<gene>
    <name evidence="8" type="ORF">DL546_003110</name>
</gene>
<feature type="compositionally biased region" description="Low complexity" evidence="6">
    <location>
        <begin position="1024"/>
        <end position="1046"/>
    </location>
</feature>
<dbReference type="Proteomes" id="UP000275385">
    <property type="component" value="Unassembled WGS sequence"/>
</dbReference>
<comment type="similarity">
    <text evidence="1">Belongs to the peptidase C48 family.</text>
</comment>
<feature type="region of interest" description="Disordered" evidence="6">
    <location>
        <begin position="828"/>
        <end position="883"/>
    </location>
</feature>
<feature type="region of interest" description="Disordered" evidence="6">
    <location>
        <begin position="764"/>
        <end position="785"/>
    </location>
</feature>
<dbReference type="GO" id="GO:0070139">
    <property type="term" value="F:SUMO-specific endopeptidase activity"/>
    <property type="evidence" value="ECO:0007669"/>
    <property type="project" value="TreeGrafter"/>
</dbReference>
<dbReference type="InterPro" id="IPR057501">
    <property type="entry name" value="DeUb_enz_PH"/>
</dbReference>
<dbReference type="GO" id="GO:0005634">
    <property type="term" value="C:nucleus"/>
    <property type="evidence" value="ECO:0007669"/>
    <property type="project" value="TreeGrafter"/>
</dbReference>
<feature type="region of interest" description="Disordered" evidence="6">
    <location>
        <begin position="90"/>
        <end position="330"/>
    </location>
</feature>
<dbReference type="InterPro" id="IPR003653">
    <property type="entry name" value="Peptidase_C48_C"/>
</dbReference>
<feature type="compositionally biased region" description="Basic and acidic residues" evidence="6">
    <location>
        <begin position="1000"/>
        <end position="1009"/>
    </location>
</feature>
<proteinExistence type="inferred from homology"/>
<feature type="compositionally biased region" description="Low complexity" evidence="6">
    <location>
        <begin position="538"/>
        <end position="552"/>
    </location>
</feature>
<feature type="compositionally biased region" description="Basic residues" evidence="6">
    <location>
        <begin position="251"/>
        <end position="260"/>
    </location>
</feature>
<dbReference type="PANTHER" id="PTHR46896:SF3">
    <property type="entry name" value="FI06413P-RELATED"/>
    <property type="match status" value="1"/>
</dbReference>
<organism evidence="8 9">
    <name type="scientific">Coniochaeta pulveracea</name>
    <dbReference type="NCBI Taxonomy" id="177199"/>
    <lineage>
        <taxon>Eukaryota</taxon>
        <taxon>Fungi</taxon>
        <taxon>Dikarya</taxon>
        <taxon>Ascomycota</taxon>
        <taxon>Pezizomycotina</taxon>
        <taxon>Sordariomycetes</taxon>
        <taxon>Sordariomycetidae</taxon>
        <taxon>Coniochaetales</taxon>
        <taxon>Coniochaetaceae</taxon>
        <taxon>Coniochaeta</taxon>
    </lineage>
</organism>
<feature type="compositionally biased region" description="Polar residues" evidence="6">
    <location>
        <begin position="570"/>
        <end position="599"/>
    </location>
</feature>
<evidence type="ECO:0000256" key="3">
    <source>
        <dbReference type="ARBA" id="ARBA00022670"/>
    </source>
</evidence>
<dbReference type="OrthoDB" id="442460at2759"/>
<dbReference type="PROSITE" id="PS50600">
    <property type="entry name" value="ULP_PROTEASE"/>
    <property type="match status" value="1"/>
</dbReference>
<evidence type="ECO:0000313" key="9">
    <source>
        <dbReference type="Proteomes" id="UP000275385"/>
    </source>
</evidence>
<feature type="compositionally biased region" description="Basic and acidic residues" evidence="6">
    <location>
        <begin position="1181"/>
        <end position="1194"/>
    </location>
</feature>
<dbReference type="Pfam" id="PF02902">
    <property type="entry name" value="Peptidase_C48"/>
    <property type="match status" value="1"/>
</dbReference>
<dbReference type="Gene3D" id="3.40.395.10">
    <property type="entry name" value="Adenoviral Proteinase, Chain A"/>
    <property type="match status" value="1"/>
</dbReference>
<dbReference type="InterPro" id="IPR051947">
    <property type="entry name" value="Sentrin-specific_protease"/>
</dbReference>
<evidence type="ECO:0000256" key="1">
    <source>
        <dbReference type="ARBA" id="ARBA00005234"/>
    </source>
</evidence>
<feature type="compositionally biased region" description="Polar residues" evidence="6">
    <location>
        <begin position="854"/>
        <end position="864"/>
    </location>
</feature>
<feature type="domain" description="Ubiquitin-like protease family profile" evidence="7">
    <location>
        <begin position="655"/>
        <end position="955"/>
    </location>
</feature>
<sequence>MASSRERPAHDQSRESHGKGLFGSIMKSVKRLTGMAPEDETTVLKGSSEAQTDFGEASEVLVPAQTPGHHLFKTPSNSPNDEAQVLFEETKPIAGSRDTKSPIIIRTPGQNGRHFSSPQTPIERYHSPFNLLPDYGTKDNMGTGKSVKALGFKPHNSLGAAKTARPTEKRKASVLISPNHPVKRMKNESVTVYTPLQLAPNEPGSDKSYSTSRHLSTQGSVHSHNGENKVYTTGVGEMRSIDRFTRDQNKRTRRDRKSRGGRPSLSRGSEDSGDPIAESSDSGPRGTTNHRTGHLRKKPLDQGDHSFVQQRRKVTQSTAYSGPTGRYSADDIDELSQNFISVHTTTPDPTPESSAKHATRSESLSTRGDIKSSLNQVGQRKEDSIDDGGVPLRGCVWLPDRTYTADGYKTPNLERCYFLRDCKGTSSHKVLQLFTDASDEAQPVFDDWFKIEAQKIHRVTSNKQHYLAEITLAMNLDTGTGAQLYLEFPGEMQLNRFLQWVRQNTTVTATGTPDKTLQAKYTHNKKRAEQHASKKTARVAAAATSRPAAHQASLDIRLMEKKAANRHEPQLNTITSPPSNRGLQVLDPSQDSTSSSNRNGGDVPRERQPAQRRSTRRAPVRTVDSVTPEPEIERWSETHPEWEKKWRMPLLYRRTTVEKDDIPRLDEDQCLNDNIIGFYLRYLYTQLEKHHPETARRIYFHNSFFYEKLKYAPRGAKINYQGVRNWTNKVDLFSYDYIVVPVNEHYHWWVAIICNPAKLDQDVAQENSDRNSQSHGGADDCASEIRGRTENGETTEMDVSAGPGHEQVVEDSQLEEPMVVSDIIPHDSKLAASSGDNGRGTARPVLTLDEDGSKSTTSVRSTKASVPKGQQKPLAHPPARQVNSTDTRIITLDSLGSSHNPACRHLKLYLIEEFKDKKKRAVKHEKISGTRAVNLPEQNNFTDCGVYLLKYIAEFLEDPDKFIRAILLKEKLDWDIDSSKTRNEIRNLIFKLHGEYQDEQEKLKREKLTAKQRTKSRGGAETKSSVPPSSPAEPASASAVSSPAPETGRAYRPEPSLTSPPVPKTRSAMEVGTRECHTLTDHAKTQPAEVQIQASLVDADLDTKPAHKGPMSVSDSHKQRQEPVLSIEIQDDDDISVTPVQQRQGASLRRLSPGLEVAMDGSDSKGVQFVKASPVSKKRVRSESQAELSPDRTSVKRAQSARLGPPDAGSSPPTRVEKSALGTDVVVSPYFSLVKSPGVRSPPGLLKTYAARHRKTPSQEKHSIIRKTPSKGDPGMTETTSPIDLTDD</sequence>
<keyword evidence="4" id="KW-0833">Ubl conjugation pathway</keyword>
<keyword evidence="5" id="KW-0378">Hydrolase</keyword>
<feature type="compositionally biased region" description="Basic and acidic residues" evidence="6">
    <location>
        <begin position="239"/>
        <end position="250"/>
    </location>
</feature>
<feature type="compositionally biased region" description="Polar residues" evidence="6">
    <location>
        <begin position="108"/>
        <end position="120"/>
    </location>
</feature>
<feature type="compositionally biased region" description="Polar residues" evidence="6">
    <location>
        <begin position="764"/>
        <end position="775"/>
    </location>
</feature>
<feature type="compositionally biased region" description="Polar residues" evidence="6">
    <location>
        <begin position="361"/>
        <end position="378"/>
    </location>
</feature>
<accession>A0A420Y1Y9</accession>
<feature type="region of interest" description="Disordered" evidence="6">
    <location>
        <begin position="1234"/>
        <end position="1288"/>
    </location>
</feature>